<comment type="subcellular location">
    <subcellularLocation>
        <location evidence="1">Membrane</location>
        <topology evidence="1">Multi-pass membrane protein</topology>
    </subcellularLocation>
</comment>
<feature type="transmembrane region" description="Helical" evidence="10">
    <location>
        <begin position="546"/>
        <end position="567"/>
    </location>
</feature>
<dbReference type="Gene3D" id="1.20.1420.30">
    <property type="entry name" value="NCX, central ion-binding region"/>
    <property type="match status" value="2"/>
</dbReference>
<evidence type="ECO:0000256" key="9">
    <source>
        <dbReference type="ARBA" id="ARBA00038187"/>
    </source>
</evidence>
<dbReference type="Proteomes" id="UP000001514">
    <property type="component" value="Unassembled WGS sequence"/>
</dbReference>
<keyword evidence="2" id="KW-0813">Transport</keyword>
<keyword evidence="6" id="KW-0915">Sodium</keyword>
<feature type="transmembrane region" description="Helical" evidence="10">
    <location>
        <begin position="234"/>
        <end position="253"/>
    </location>
</feature>
<gene>
    <name evidence="13" type="ORF">SELMODRAFT_404613</name>
</gene>
<dbReference type="eggNOG" id="KOG2399">
    <property type="taxonomic scope" value="Eukaryota"/>
</dbReference>
<evidence type="ECO:0000256" key="10">
    <source>
        <dbReference type="SAM" id="Phobius"/>
    </source>
</evidence>
<dbReference type="GO" id="GO:0008324">
    <property type="term" value="F:monoatomic cation transmembrane transporter activity"/>
    <property type="evidence" value="ECO:0000318"/>
    <property type="project" value="GO_Central"/>
</dbReference>
<accession>D8QVW0</accession>
<feature type="transmembrane region" description="Helical" evidence="10">
    <location>
        <begin position="203"/>
        <end position="222"/>
    </location>
</feature>
<dbReference type="PANTHER" id="PTHR12266:SF0">
    <property type="entry name" value="MITOCHONDRIAL SODIUM_CALCIUM EXCHANGER PROTEIN"/>
    <property type="match status" value="1"/>
</dbReference>
<dbReference type="OrthoDB" id="407410at2759"/>
<evidence type="ECO:0000256" key="7">
    <source>
        <dbReference type="ARBA" id="ARBA00023136"/>
    </source>
</evidence>
<dbReference type="InterPro" id="IPR044880">
    <property type="entry name" value="NCX_ion-bd_dom_sf"/>
</dbReference>
<dbReference type="Gramene" id="EFJ36525">
    <property type="protein sequence ID" value="EFJ36525"/>
    <property type="gene ID" value="SELMODRAFT_404613"/>
</dbReference>
<protein>
    <recommendedName>
        <fullName evidence="12">Sodium/calcium exchanger membrane region domain-containing protein</fullName>
    </recommendedName>
</protein>
<keyword evidence="11" id="KW-0732">Signal</keyword>
<evidence type="ECO:0000256" key="8">
    <source>
        <dbReference type="ARBA" id="ARBA00023201"/>
    </source>
</evidence>
<keyword evidence="4 10" id="KW-0812">Transmembrane</keyword>
<evidence type="ECO:0000313" key="13">
    <source>
        <dbReference type="EMBL" id="EFJ36525.1"/>
    </source>
</evidence>
<evidence type="ECO:0000256" key="6">
    <source>
        <dbReference type="ARBA" id="ARBA00023053"/>
    </source>
</evidence>
<feature type="domain" description="Sodium/calcium exchanger membrane region" evidence="12">
    <location>
        <begin position="465"/>
        <end position="616"/>
    </location>
</feature>
<dbReference type="OMA" id="TEDEECW"/>
<evidence type="ECO:0000259" key="12">
    <source>
        <dbReference type="Pfam" id="PF01699"/>
    </source>
</evidence>
<feature type="transmembrane region" description="Helical" evidence="10">
    <location>
        <begin position="125"/>
        <end position="142"/>
    </location>
</feature>
<dbReference type="InParanoid" id="D8QVW0"/>
<evidence type="ECO:0000313" key="14">
    <source>
        <dbReference type="Proteomes" id="UP000001514"/>
    </source>
</evidence>
<feature type="transmembrane region" description="Helical" evidence="10">
    <location>
        <begin position="484"/>
        <end position="508"/>
    </location>
</feature>
<feature type="transmembrane region" description="Helical" evidence="10">
    <location>
        <begin position="265"/>
        <end position="282"/>
    </location>
</feature>
<dbReference type="GO" id="GO:0016020">
    <property type="term" value="C:membrane"/>
    <property type="evidence" value="ECO:0000318"/>
    <property type="project" value="GO_Central"/>
</dbReference>
<dbReference type="InterPro" id="IPR004837">
    <property type="entry name" value="NaCa_Exmemb"/>
</dbReference>
<feature type="signal peptide" evidence="11">
    <location>
        <begin position="1"/>
        <end position="26"/>
    </location>
</feature>
<organism evidence="14">
    <name type="scientific">Selaginella moellendorffii</name>
    <name type="common">Spikemoss</name>
    <dbReference type="NCBI Taxonomy" id="88036"/>
    <lineage>
        <taxon>Eukaryota</taxon>
        <taxon>Viridiplantae</taxon>
        <taxon>Streptophyta</taxon>
        <taxon>Embryophyta</taxon>
        <taxon>Tracheophyta</taxon>
        <taxon>Lycopodiopsida</taxon>
        <taxon>Selaginellales</taxon>
        <taxon>Selaginellaceae</taxon>
        <taxon>Selaginella</taxon>
    </lineage>
</organism>
<feature type="transmembrane region" description="Helical" evidence="10">
    <location>
        <begin position="573"/>
        <end position="593"/>
    </location>
</feature>
<dbReference type="HOGENOM" id="CLU_004979_1_1_1"/>
<keyword evidence="8" id="KW-0406">Ion transport</keyword>
<evidence type="ECO:0000256" key="2">
    <source>
        <dbReference type="ARBA" id="ARBA00022448"/>
    </source>
</evidence>
<evidence type="ECO:0000256" key="5">
    <source>
        <dbReference type="ARBA" id="ARBA00022989"/>
    </source>
</evidence>
<sequence>MASSTLRLASLLLVLFYFWYPQLGIGSKFAHSPPRRRHLLQESASNPEIFPGNHSSLLFARSKFSVGKHDEDRAPCEGAAKHKGFSSPCSYAMAHEDCQSGGLFEYIQIYYCIDADNPHPRLKNILSFLAISLWLVALFYMLGNTAADYFCSCLERLSQLLRLPPTVAGVTLLPLGNGAADVFASVASFSGSHRGGAVGMNSVLGGAVFVVTVVTGVVNILVASGDFAIDGRCFVRDAVFFLASLGYLMIVLWKGSVSVWESLGYLGIYVIYALVVAVWEVWRARWESRRGDEECGGEYARLEGSKGASSIERVITVPPWLWANQVAIYSQEQQKIEEDAAEAAEAVRSSSEEEKKMTRSKSLLKLGRKASQVLIEWPLHLPRRLTIPVVDESRWSRPRAVVAATLAPILLVAVWSAQNGMPITGDCPWLAAGMLVGIVLGVTAYFTTVDERPPQGHGTAALVWIAAGFFMSMVWFYVIARELVAALVSLAALLGIDAAILGVTVLAWGNSMGDLVANSALASRGGSAGVQIAIAGCYASPMFNTLFGLGVSFLIVAVRSHGAVYVIPGTEMAMLTLVFLAVAILMAIVGMAVHRMRPSKTLGVGLIVLYGAFMVVRACKSFGITLVW</sequence>
<dbReference type="InterPro" id="IPR051359">
    <property type="entry name" value="CaCA_antiporter"/>
</dbReference>
<keyword evidence="3" id="KW-0050">Antiport</keyword>
<reference evidence="13 14" key="1">
    <citation type="journal article" date="2011" name="Science">
        <title>The Selaginella genome identifies genetic changes associated with the evolution of vascular plants.</title>
        <authorList>
            <person name="Banks J.A."/>
            <person name="Nishiyama T."/>
            <person name="Hasebe M."/>
            <person name="Bowman J.L."/>
            <person name="Gribskov M."/>
            <person name="dePamphilis C."/>
            <person name="Albert V.A."/>
            <person name="Aono N."/>
            <person name="Aoyama T."/>
            <person name="Ambrose B.A."/>
            <person name="Ashton N.W."/>
            <person name="Axtell M.J."/>
            <person name="Barker E."/>
            <person name="Barker M.S."/>
            <person name="Bennetzen J.L."/>
            <person name="Bonawitz N.D."/>
            <person name="Chapple C."/>
            <person name="Cheng C."/>
            <person name="Correa L.G."/>
            <person name="Dacre M."/>
            <person name="DeBarry J."/>
            <person name="Dreyer I."/>
            <person name="Elias M."/>
            <person name="Engstrom E.M."/>
            <person name="Estelle M."/>
            <person name="Feng L."/>
            <person name="Finet C."/>
            <person name="Floyd S.K."/>
            <person name="Frommer W.B."/>
            <person name="Fujita T."/>
            <person name="Gramzow L."/>
            <person name="Gutensohn M."/>
            <person name="Harholt J."/>
            <person name="Hattori M."/>
            <person name="Heyl A."/>
            <person name="Hirai T."/>
            <person name="Hiwatashi Y."/>
            <person name="Ishikawa M."/>
            <person name="Iwata M."/>
            <person name="Karol K.G."/>
            <person name="Koehler B."/>
            <person name="Kolukisaoglu U."/>
            <person name="Kubo M."/>
            <person name="Kurata T."/>
            <person name="Lalonde S."/>
            <person name="Li K."/>
            <person name="Li Y."/>
            <person name="Litt A."/>
            <person name="Lyons E."/>
            <person name="Manning G."/>
            <person name="Maruyama T."/>
            <person name="Michael T.P."/>
            <person name="Mikami K."/>
            <person name="Miyazaki S."/>
            <person name="Morinaga S."/>
            <person name="Murata T."/>
            <person name="Mueller-Roeber B."/>
            <person name="Nelson D.R."/>
            <person name="Obara M."/>
            <person name="Oguri Y."/>
            <person name="Olmstead R.G."/>
            <person name="Onodera N."/>
            <person name="Petersen B.L."/>
            <person name="Pils B."/>
            <person name="Prigge M."/>
            <person name="Rensing S.A."/>
            <person name="Riano-Pachon D.M."/>
            <person name="Roberts A.W."/>
            <person name="Sato Y."/>
            <person name="Scheller H.V."/>
            <person name="Schulz B."/>
            <person name="Schulz C."/>
            <person name="Shakirov E.V."/>
            <person name="Shibagaki N."/>
            <person name="Shinohara N."/>
            <person name="Shippen D.E."/>
            <person name="Soerensen I."/>
            <person name="Sotooka R."/>
            <person name="Sugimoto N."/>
            <person name="Sugita M."/>
            <person name="Sumikawa N."/>
            <person name="Tanurdzic M."/>
            <person name="Theissen G."/>
            <person name="Ulvskov P."/>
            <person name="Wakazuki S."/>
            <person name="Weng J.K."/>
            <person name="Willats W.W."/>
            <person name="Wipf D."/>
            <person name="Wolf P.G."/>
            <person name="Yang L."/>
            <person name="Zimmer A.D."/>
            <person name="Zhu Q."/>
            <person name="Mitros T."/>
            <person name="Hellsten U."/>
            <person name="Loque D."/>
            <person name="Otillar R."/>
            <person name="Salamov A."/>
            <person name="Schmutz J."/>
            <person name="Shapiro H."/>
            <person name="Lindquist E."/>
            <person name="Lucas S."/>
            <person name="Rokhsar D."/>
            <person name="Grigoriev I.V."/>
        </authorList>
    </citation>
    <scope>NUCLEOTIDE SEQUENCE [LARGE SCALE GENOMIC DNA]</scope>
</reference>
<keyword evidence="5 10" id="KW-1133">Transmembrane helix</keyword>
<dbReference type="GO" id="GO:0006812">
    <property type="term" value="P:monoatomic cation transport"/>
    <property type="evidence" value="ECO:0000318"/>
    <property type="project" value="GO_Central"/>
</dbReference>
<dbReference type="STRING" id="88036.D8QVW0"/>
<keyword evidence="14" id="KW-1185">Reference proteome</keyword>
<evidence type="ECO:0000256" key="3">
    <source>
        <dbReference type="ARBA" id="ARBA00022449"/>
    </source>
</evidence>
<dbReference type="GO" id="GO:0006814">
    <property type="term" value="P:sodium ion transport"/>
    <property type="evidence" value="ECO:0007669"/>
    <property type="project" value="UniProtKB-KW"/>
</dbReference>
<evidence type="ECO:0000256" key="1">
    <source>
        <dbReference type="ARBA" id="ARBA00004141"/>
    </source>
</evidence>
<feature type="transmembrane region" description="Helical" evidence="10">
    <location>
        <begin position="605"/>
        <end position="627"/>
    </location>
</feature>
<feature type="domain" description="Sodium/calcium exchanger membrane region" evidence="12">
    <location>
        <begin position="132"/>
        <end position="276"/>
    </location>
</feature>
<proteinExistence type="inferred from homology"/>
<dbReference type="PANTHER" id="PTHR12266">
    <property type="entry name" value="NA+/CA2+ K+ INDEPENDENT EXCHANGER"/>
    <property type="match status" value="1"/>
</dbReference>
<feature type="transmembrane region" description="Helical" evidence="10">
    <location>
        <begin position="429"/>
        <end position="447"/>
    </location>
</feature>
<name>D8QVW0_SELML</name>
<keyword evidence="8" id="KW-0739">Sodium transport</keyword>
<keyword evidence="7 10" id="KW-0472">Membrane</keyword>
<dbReference type="KEGG" id="smo:SELMODRAFT_404613"/>
<feature type="chain" id="PRO_5003121285" description="Sodium/calcium exchanger membrane region domain-containing protein" evidence="11">
    <location>
        <begin position="27"/>
        <end position="628"/>
    </location>
</feature>
<feature type="transmembrane region" description="Helical" evidence="10">
    <location>
        <begin position="459"/>
        <end position="478"/>
    </location>
</feature>
<dbReference type="AlphaFoldDB" id="D8QVW0"/>
<dbReference type="EMBL" id="GL377567">
    <property type="protein sequence ID" value="EFJ36525.1"/>
    <property type="molecule type" value="Genomic_DNA"/>
</dbReference>
<evidence type="ECO:0000256" key="4">
    <source>
        <dbReference type="ARBA" id="ARBA00022692"/>
    </source>
</evidence>
<dbReference type="GO" id="GO:0015297">
    <property type="term" value="F:antiporter activity"/>
    <property type="evidence" value="ECO:0007669"/>
    <property type="project" value="UniProtKB-KW"/>
</dbReference>
<evidence type="ECO:0000256" key="11">
    <source>
        <dbReference type="SAM" id="SignalP"/>
    </source>
</evidence>
<dbReference type="Pfam" id="PF01699">
    <property type="entry name" value="Na_Ca_ex"/>
    <property type="match status" value="2"/>
</dbReference>
<feature type="transmembrane region" description="Helical" evidence="10">
    <location>
        <begin position="400"/>
        <end position="417"/>
    </location>
</feature>
<comment type="similarity">
    <text evidence="9">Belongs to the Ca(2+):cation antiporter (CaCA) (TC 2.A.19) family. Cation/calcium exchanger (CCX) subfamily.</text>
</comment>